<proteinExistence type="predicted"/>
<protein>
    <recommendedName>
        <fullName evidence="3">Translin-associated factor X-interacting protein 1 N-terminal domain-containing protein</fullName>
    </recommendedName>
</protein>
<dbReference type="AlphaFoldDB" id="A0A1R2D4A7"/>
<reference evidence="4 5" key="1">
    <citation type="submission" date="2016-11" db="EMBL/GenBank/DDBJ databases">
        <title>The macronuclear genome of Stentor coeruleus: a giant cell with tiny introns.</title>
        <authorList>
            <person name="Slabodnick M."/>
            <person name="Ruby J.G."/>
            <person name="Reiff S.B."/>
            <person name="Swart E.C."/>
            <person name="Gosai S."/>
            <person name="Prabakaran S."/>
            <person name="Witkowska E."/>
            <person name="Larue G.E."/>
            <person name="Fisher S."/>
            <person name="Freeman R.M."/>
            <person name="Gunawardena J."/>
            <person name="Chu W."/>
            <person name="Stover N.A."/>
            <person name="Gregory B.D."/>
            <person name="Nowacki M."/>
            <person name="Derisi J."/>
            <person name="Roy S.W."/>
            <person name="Marshall W.F."/>
            <person name="Sood P."/>
        </authorList>
    </citation>
    <scope>NUCLEOTIDE SEQUENCE [LARGE SCALE GENOMIC DNA]</scope>
    <source>
        <strain evidence="4">WM001</strain>
    </source>
</reference>
<evidence type="ECO:0000256" key="2">
    <source>
        <dbReference type="SAM" id="Coils"/>
    </source>
</evidence>
<dbReference type="Pfam" id="PF15739">
    <property type="entry name" value="TSNAXIP1_N"/>
    <property type="match status" value="1"/>
</dbReference>
<evidence type="ECO:0000256" key="1">
    <source>
        <dbReference type="ARBA" id="ARBA00023054"/>
    </source>
</evidence>
<comment type="caution">
    <text evidence="4">The sequence shown here is derived from an EMBL/GenBank/DDBJ whole genome shotgun (WGS) entry which is preliminary data.</text>
</comment>
<name>A0A1R2D4A7_9CILI</name>
<dbReference type="EMBL" id="MPUH01000004">
    <property type="protein sequence ID" value="OMJ96046.1"/>
    <property type="molecule type" value="Genomic_DNA"/>
</dbReference>
<feature type="coiled-coil region" evidence="2">
    <location>
        <begin position="235"/>
        <end position="269"/>
    </location>
</feature>
<organism evidence="4 5">
    <name type="scientific">Stentor coeruleus</name>
    <dbReference type="NCBI Taxonomy" id="5963"/>
    <lineage>
        <taxon>Eukaryota</taxon>
        <taxon>Sar</taxon>
        <taxon>Alveolata</taxon>
        <taxon>Ciliophora</taxon>
        <taxon>Postciliodesmatophora</taxon>
        <taxon>Heterotrichea</taxon>
        <taxon>Heterotrichida</taxon>
        <taxon>Stentoridae</taxon>
        <taxon>Stentor</taxon>
    </lineage>
</organism>
<evidence type="ECO:0000313" key="5">
    <source>
        <dbReference type="Proteomes" id="UP000187209"/>
    </source>
</evidence>
<gene>
    <name evidence="4" type="ORF">SteCoe_428</name>
</gene>
<accession>A0A1R2D4A7</accession>
<keyword evidence="5" id="KW-1185">Reference proteome</keyword>
<evidence type="ECO:0000313" key="4">
    <source>
        <dbReference type="EMBL" id="OMJ96046.1"/>
    </source>
</evidence>
<evidence type="ECO:0000259" key="3">
    <source>
        <dbReference type="Pfam" id="PF15739"/>
    </source>
</evidence>
<dbReference type="InterPro" id="IPR032755">
    <property type="entry name" value="TSNAXIP1_N"/>
</dbReference>
<keyword evidence="1 2" id="KW-0175">Coiled coil</keyword>
<feature type="domain" description="Translin-associated factor X-interacting protein 1 N-terminal" evidence="3">
    <location>
        <begin position="125"/>
        <end position="188"/>
    </location>
</feature>
<dbReference type="Proteomes" id="UP000187209">
    <property type="component" value="Unassembled WGS sequence"/>
</dbReference>
<sequence length="356" mass="40791">MRLNSLAENRKKPIPIGKDEFMICIASSNLLKPTTLNKPSKKVSDMSASPFAVRKSNSKKILKNIKLSKKLAAKNNPEDLNEPEKSLFLSSNKLLSSFSYPKLEDFSQFSEKESIKLKASDIQKRLNTASSKTKRVEILSEIISEIAEDDLINGTILKTIKNEYEITMEEMQNVIKKQEHNIKLLEQGKSFLSIEIGKHINQNKKLSADYKTLFNKYIKLCNNMLKTSKFDIQDLERSEENWKKIINQNVKLENTLAAVEDELDYFKDERKKVKRIISMLEKKGVPIGDLYYKQCNTNKYPLKLDDDEIPDNTDNENIVSKRTKIIKKHSRIPVLNIGDIKIHSKSSGSEASSISF</sequence>
<feature type="coiled-coil region" evidence="2">
    <location>
        <begin position="157"/>
        <end position="188"/>
    </location>
</feature>